<feature type="domain" description="Myb-like" evidence="8">
    <location>
        <begin position="157"/>
        <end position="207"/>
    </location>
</feature>
<keyword evidence="2" id="KW-0677">Repeat</keyword>
<dbReference type="PaxDb" id="3635-A0A1U8P9A5"/>
<dbReference type="KEGG" id="ghi:107956780"/>
<dbReference type="SMART" id="SM00717">
    <property type="entry name" value="SANT"/>
    <property type="match status" value="2"/>
</dbReference>
<dbReference type="PROSITE" id="PS50090">
    <property type="entry name" value="MYB_LIKE"/>
    <property type="match status" value="2"/>
</dbReference>
<dbReference type="GO" id="GO:0005634">
    <property type="term" value="C:nucleus"/>
    <property type="evidence" value="ECO:0000318"/>
    <property type="project" value="GO_Central"/>
</dbReference>
<keyword evidence="4" id="KW-0238">DNA-binding</keyword>
<feature type="domain" description="Myb-like" evidence="8">
    <location>
        <begin position="104"/>
        <end position="156"/>
    </location>
</feature>
<evidence type="ECO:0000259" key="8">
    <source>
        <dbReference type="PROSITE" id="PS50090"/>
    </source>
</evidence>
<dbReference type="PROSITE" id="PS51294">
    <property type="entry name" value="HTH_MYB"/>
    <property type="match status" value="2"/>
</dbReference>
<keyword evidence="10" id="KW-1185">Reference proteome</keyword>
<evidence type="ECO:0000259" key="9">
    <source>
        <dbReference type="PROSITE" id="PS51294"/>
    </source>
</evidence>
<reference evidence="11" key="2">
    <citation type="submission" date="2025-08" db="UniProtKB">
        <authorList>
            <consortium name="RefSeq"/>
        </authorList>
    </citation>
    <scope>IDENTIFICATION</scope>
</reference>
<dbReference type="GeneID" id="107956780"/>
<evidence type="ECO:0000256" key="2">
    <source>
        <dbReference type="ARBA" id="ARBA00022737"/>
    </source>
</evidence>
<proteinExistence type="predicted"/>
<dbReference type="PANTHER" id="PTHR45675:SF17">
    <property type="entry name" value="MYB TRANSCRIPTION FACTOR"/>
    <property type="match status" value="1"/>
</dbReference>
<keyword evidence="3" id="KW-0805">Transcription regulation</keyword>
<gene>
    <name evidence="11" type="primary">LOC107956780</name>
</gene>
<dbReference type="OMA" id="CLPVMYQ"/>
<organism evidence="10 11">
    <name type="scientific">Gossypium hirsutum</name>
    <name type="common">Upland cotton</name>
    <name type="synonym">Gossypium mexicanum</name>
    <dbReference type="NCBI Taxonomy" id="3635"/>
    <lineage>
        <taxon>Eukaryota</taxon>
        <taxon>Viridiplantae</taxon>
        <taxon>Streptophyta</taxon>
        <taxon>Embryophyta</taxon>
        <taxon>Tracheophyta</taxon>
        <taxon>Spermatophyta</taxon>
        <taxon>Magnoliopsida</taxon>
        <taxon>eudicotyledons</taxon>
        <taxon>Gunneridae</taxon>
        <taxon>Pentapetalae</taxon>
        <taxon>rosids</taxon>
        <taxon>malvids</taxon>
        <taxon>Malvales</taxon>
        <taxon>Malvaceae</taxon>
        <taxon>Malvoideae</taxon>
        <taxon>Gossypium</taxon>
    </lineage>
</organism>
<comment type="subcellular location">
    <subcellularLocation>
        <location evidence="1">Nucleus</location>
    </subcellularLocation>
</comment>
<evidence type="ECO:0000313" key="10">
    <source>
        <dbReference type="Proteomes" id="UP000818029"/>
    </source>
</evidence>
<dbReference type="SMR" id="A0A1U8P9A5"/>
<sequence>MHLRIVYANKCSIEIGSEAVFKENINNPLAFPSHSSHYFLNLIPPMLNSWISFRNYGMGLSELNPDIYERVKPRTLCHISWRQQIYEVKAVVIIFGMMGWEAPKIGLRKGPWTPQEDKLLTEYVNMHGEGRWSSVARSSGLNRSGKSCRLRWVNYLRPGLKRGQITPQEEGIIIELHALWGNKWSTIARYLPGRTDNEIKNYWRTHYKKKEKSTLKQQKRKAEILKLKQQQQQEKPDKDEGEDGKVNSEAVEITNHQSEGKQQMVFMYPSSEDQCLAMMSQEPANAASWIDQYLVDEGLWSGLWNLDDDHHQPGNCCNNIAMQSQADTDYNNSFGGMQATCTMEGTFSREP</sequence>
<evidence type="ECO:0000256" key="6">
    <source>
        <dbReference type="ARBA" id="ARBA00023242"/>
    </source>
</evidence>
<name>A0A1U8P9A5_GOSHI</name>
<dbReference type="InterPro" id="IPR017930">
    <property type="entry name" value="Myb_dom"/>
</dbReference>
<evidence type="ECO:0000256" key="1">
    <source>
        <dbReference type="ARBA" id="ARBA00004123"/>
    </source>
</evidence>
<feature type="region of interest" description="Disordered" evidence="7">
    <location>
        <begin position="226"/>
        <end position="245"/>
    </location>
</feature>
<dbReference type="InterPro" id="IPR044676">
    <property type="entry name" value="EOBI/EOBII-like_plant"/>
</dbReference>
<reference evidence="10" key="1">
    <citation type="journal article" date="2020" name="Nat. Genet.">
        <title>Genomic diversifications of five Gossypium allopolyploid species and their impact on cotton improvement.</title>
        <authorList>
            <person name="Chen Z.J."/>
            <person name="Sreedasyam A."/>
            <person name="Ando A."/>
            <person name="Song Q."/>
            <person name="De Santiago L.M."/>
            <person name="Hulse-Kemp A.M."/>
            <person name="Ding M."/>
            <person name="Ye W."/>
            <person name="Kirkbride R.C."/>
            <person name="Jenkins J."/>
            <person name="Plott C."/>
            <person name="Lovell J."/>
            <person name="Lin Y.M."/>
            <person name="Vaughn R."/>
            <person name="Liu B."/>
            <person name="Simpson S."/>
            <person name="Scheffler B.E."/>
            <person name="Wen L."/>
            <person name="Saski C.A."/>
            <person name="Grover C.E."/>
            <person name="Hu G."/>
            <person name="Conover J.L."/>
            <person name="Carlson J.W."/>
            <person name="Shu S."/>
            <person name="Boston L.B."/>
            <person name="Williams M."/>
            <person name="Peterson D.G."/>
            <person name="McGee K."/>
            <person name="Jones D.C."/>
            <person name="Wendel J.F."/>
            <person name="Stelly D.M."/>
            <person name="Grimwood J."/>
            <person name="Schmutz J."/>
        </authorList>
    </citation>
    <scope>NUCLEOTIDE SEQUENCE [LARGE SCALE GENOMIC DNA]</scope>
    <source>
        <strain evidence="10">cv. TM-1</strain>
    </source>
</reference>
<dbReference type="Proteomes" id="UP000818029">
    <property type="component" value="Chromosome D07"/>
</dbReference>
<dbReference type="CDD" id="cd00167">
    <property type="entry name" value="SANT"/>
    <property type="match status" value="2"/>
</dbReference>
<dbReference type="InterPro" id="IPR009057">
    <property type="entry name" value="Homeodomain-like_sf"/>
</dbReference>
<evidence type="ECO:0000256" key="7">
    <source>
        <dbReference type="SAM" id="MobiDB-lite"/>
    </source>
</evidence>
<feature type="domain" description="HTH myb-type" evidence="9">
    <location>
        <begin position="104"/>
        <end position="160"/>
    </location>
</feature>
<dbReference type="RefSeq" id="XP_016747792.2">
    <property type="nucleotide sequence ID" value="XM_016892303.2"/>
</dbReference>
<dbReference type="STRING" id="3635.A0A1U8P9A5"/>
<dbReference type="PANTHER" id="PTHR45675">
    <property type="entry name" value="MYB TRANSCRIPTION FACTOR-RELATED-RELATED"/>
    <property type="match status" value="1"/>
</dbReference>
<feature type="domain" description="HTH myb-type" evidence="9">
    <location>
        <begin position="161"/>
        <end position="211"/>
    </location>
</feature>
<keyword evidence="6" id="KW-0539">Nucleus</keyword>
<keyword evidence="5" id="KW-0804">Transcription</keyword>
<protein>
    <submittedName>
        <fullName evidence="11">LOW QUALITY PROTEIN: transcription factor MYB1</fullName>
    </submittedName>
</protein>
<dbReference type="Pfam" id="PF00249">
    <property type="entry name" value="Myb_DNA-binding"/>
    <property type="match status" value="2"/>
</dbReference>
<dbReference type="AlphaFoldDB" id="A0A1U8P9A5"/>
<dbReference type="GO" id="GO:0006355">
    <property type="term" value="P:regulation of DNA-templated transcription"/>
    <property type="evidence" value="ECO:0000318"/>
    <property type="project" value="GO_Central"/>
</dbReference>
<dbReference type="GO" id="GO:0043565">
    <property type="term" value="F:sequence-specific DNA binding"/>
    <property type="evidence" value="ECO:0000318"/>
    <property type="project" value="GO_Central"/>
</dbReference>
<dbReference type="GO" id="GO:0003700">
    <property type="term" value="F:DNA-binding transcription factor activity"/>
    <property type="evidence" value="ECO:0007669"/>
    <property type="project" value="InterPro"/>
</dbReference>
<evidence type="ECO:0000256" key="3">
    <source>
        <dbReference type="ARBA" id="ARBA00023015"/>
    </source>
</evidence>
<evidence type="ECO:0000256" key="5">
    <source>
        <dbReference type="ARBA" id="ARBA00023163"/>
    </source>
</evidence>
<dbReference type="InterPro" id="IPR001005">
    <property type="entry name" value="SANT/Myb"/>
</dbReference>
<accession>A0A1U8P9A5</accession>
<feature type="compositionally biased region" description="Basic and acidic residues" evidence="7">
    <location>
        <begin position="234"/>
        <end position="245"/>
    </location>
</feature>
<dbReference type="SUPFAM" id="SSF46689">
    <property type="entry name" value="Homeodomain-like"/>
    <property type="match status" value="1"/>
</dbReference>
<evidence type="ECO:0000313" key="11">
    <source>
        <dbReference type="RefSeq" id="XP_016747792.2"/>
    </source>
</evidence>
<evidence type="ECO:0000256" key="4">
    <source>
        <dbReference type="ARBA" id="ARBA00023125"/>
    </source>
</evidence>
<dbReference type="Gene3D" id="1.10.10.60">
    <property type="entry name" value="Homeodomain-like"/>
    <property type="match status" value="2"/>
</dbReference>